<dbReference type="EMBL" id="BPLR01015940">
    <property type="protein sequence ID" value="GIY79882.1"/>
    <property type="molecule type" value="Genomic_DNA"/>
</dbReference>
<dbReference type="AlphaFoldDB" id="A0AAV4WAX0"/>
<keyword evidence="2" id="KW-1185">Reference proteome</keyword>
<evidence type="ECO:0000313" key="2">
    <source>
        <dbReference type="Proteomes" id="UP001054945"/>
    </source>
</evidence>
<organism evidence="1 2">
    <name type="scientific">Caerostris extrusa</name>
    <name type="common">Bark spider</name>
    <name type="synonym">Caerostris bankana</name>
    <dbReference type="NCBI Taxonomy" id="172846"/>
    <lineage>
        <taxon>Eukaryota</taxon>
        <taxon>Metazoa</taxon>
        <taxon>Ecdysozoa</taxon>
        <taxon>Arthropoda</taxon>
        <taxon>Chelicerata</taxon>
        <taxon>Arachnida</taxon>
        <taxon>Araneae</taxon>
        <taxon>Araneomorphae</taxon>
        <taxon>Entelegynae</taxon>
        <taxon>Araneoidea</taxon>
        <taxon>Araneidae</taxon>
        <taxon>Caerostris</taxon>
    </lineage>
</organism>
<proteinExistence type="predicted"/>
<reference evidence="1 2" key="1">
    <citation type="submission" date="2021-06" db="EMBL/GenBank/DDBJ databases">
        <title>Caerostris extrusa draft genome.</title>
        <authorList>
            <person name="Kono N."/>
            <person name="Arakawa K."/>
        </authorList>
    </citation>
    <scope>NUCLEOTIDE SEQUENCE [LARGE SCALE GENOMIC DNA]</scope>
</reference>
<dbReference type="Proteomes" id="UP001054945">
    <property type="component" value="Unassembled WGS sequence"/>
</dbReference>
<gene>
    <name evidence="1" type="ORF">CEXT_609961</name>
</gene>
<name>A0AAV4WAX0_CAEEX</name>
<sequence length="199" mass="22535">MRMQALPVGWASQHKGCFRNMHLRELWAFCACLPQDILIFNASMIMLSFGRQLALRIQPFFGTVCFVKVADNGIALAWDRIDGQRNVELAEMHLVYGAAKSNVHIALERAKISDKKERFADDVVRKEIASLELSMKHKESKGIIESIHCGIPWRSSIHPKQSILHPKGTANKTCIFYDCTFSPCMAWGCTQGKKGRKKE</sequence>
<evidence type="ECO:0000313" key="1">
    <source>
        <dbReference type="EMBL" id="GIY79882.1"/>
    </source>
</evidence>
<accession>A0AAV4WAX0</accession>
<comment type="caution">
    <text evidence="1">The sequence shown here is derived from an EMBL/GenBank/DDBJ whole genome shotgun (WGS) entry which is preliminary data.</text>
</comment>
<protein>
    <submittedName>
        <fullName evidence="1">Uncharacterized protein</fullName>
    </submittedName>
</protein>